<keyword evidence="2" id="KW-0808">Transferase</keyword>
<dbReference type="GO" id="GO:0003676">
    <property type="term" value="F:nucleic acid binding"/>
    <property type="evidence" value="ECO:0007669"/>
    <property type="project" value="InterPro"/>
</dbReference>
<reference evidence="2 3" key="1">
    <citation type="submission" date="2015-09" db="EMBL/GenBank/DDBJ databases">
        <title>Identification and resolution of microdiversity through metagenomic sequencing of parallel consortia.</title>
        <authorList>
            <person name="Nelson W.C."/>
            <person name="Romine M.F."/>
            <person name="Lindemann S.R."/>
        </authorList>
    </citation>
    <scope>NUCLEOTIDE SEQUENCE [LARGE SCALE GENOMIC DNA]</scope>
    <source>
        <strain evidence="2">Ana</strain>
    </source>
</reference>
<evidence type="ECO:0000259" key="1">
    <source>
        <dbReference type="PROSITE" id="PS50878"/>
    </source>
</evidence>
<gene>
    <name evidence="2" type="ORF">HLUCCA11_24415</name>
</gene>
<keyword evidence="2" id="KW-0695">RNA-directed DNA polymerase</keyword>
<dbReference type="CDD" id="cd01651">
    <property type="entry name" value="RT_G2_intron"/>
    <property type="match status" value="1"/>
</dbReference>
<dbReference type="PROSITE" id="PS50878">
    <property type="entry name" value="RT_POL"/>
    <property type="match status" value="1"/>
</dbReference>
<dbReference type="STRING" id="1666911.HLUCCA11_24415"/>
<dbReference type="InterPro" id="IPR003615">
    <property type="entry name" value="HNH_nuc"/>
</dbReference>
<sequence>MDKAKPTRRVMIPKPGTTEERPLGIPCMVERARQMLVKLALEPEWEAVFEPNTYGFRRGRGAHDAIEAIFASIRYKGKYVLDADISKCFDKISQKKLIAKLNTFPTVTRQITAWLKSGVVMDGKLFPTNEGTPQGGVISPLLALIALYGLETAIRSCVNQGRAQRSLGVVFYADDFVVLHPSLEVILQCKQAAENWLNEMSLELKPSKTRISHTLTPYEGNVGFDFLGFNIRQHPVGKHQSGCNGVGQKLGFKTIIKPSKKKIALHVESIGNIVKSYKGGPQEGLIRRLNSIIRGWCNYYSTVSSKKTFGYCKNIVWSQLRAWARYKTGNFSSKTLDKYWHRIGYRLTFSTKDGVRLIAHSDTPIKRHVKVRGSKSYFDGDVLYWGKRRGRHPELPNRVALLLKKYKGRCHECGLMFVANDLIEVDHKIPKQEGGTDKFDNLQPLHRHCHDVKTARDSACRKTLTQNSGLKL</sequence>
<dbReference type="InterPro" id="IPR002711">
    <property type="entry name" value="HNH"/>
</dbReference>
<dbReference type="SUPFAM" id="SSF56672">
    <property type="entry name" value="DNA/RNA polymerases"/>
    <property type="match status" value="1"/>
</dbReference>
<dbReference type="EMBL" id="LJZR01000126">
    <property type="protein sequence ID" value="KPQ31108.1"/>
    <property type="molecule type" value="Genomic_DNA"/>
</dbReference>
<protein>
    <submittedName>
        <fullName evidence="2">RNA-directed DNA polymerase</fullName>
        <ecNumber evidence="2">2.7.7.49</ecNumber>
    </submittedName>
</protein>
<accession>A0A0P8BC14</accession>
<dbReference type="GO" id="GO:0004519">
    <property type="term" value="F:endonuclease activity"/>
    <property type="evidence" value="ECO:0007669"/>
    <property type="project" value="InterPro"/>
</dbReference>
<dbReference type="PANTHER" id="PTHR34047:SF10">
    <property type="entry name" value="GROUP II INTRON-ASSOCIATED OPEN READING FRAME"/>
    <property type="match status" value="1"/>
</dbReference>
<evidence type="ECO:0000313" key="2">
    <source>
        <dbReference type="EMBL" id="KPQ31108.1"/>
    </source>
</evidence>
<dbReference type="InterPro" id="IPR000477">
    <property type="entry name" value="RT_dom"/>
</dbReference>
<keyword evidence="2" id="KW-0548">Nucleotidyltransferase</keyword>
<proteinExistence type="predicted"/>
<dbReference type="InterPro" id="IPR043502">
    <property type="entry name" value="DNA/RNA_pol_sf"/>
</dbReference>
<dbReference type="Proteomes" id="UP000050465">
    <property type="component" value="Unassembled WGS sequence"/>
</dbReference>
<dbReference type="CDD" id="cd00085">
    <property type="entry name" value="HNHc"/>
    <property type="match status" value="1"/>
</dbReference>
<name>A0A0P8BC14_9CYAN</name>
<dbReference type="AlphaFoldDB" id="A0A0P8BC14"/>
<dbReference type="PANTHER" id="PTHR34047">
    <property type="entry name" value="NUCLEAR INTRON MATURASE 1, MITOCHONDRIAL-RELATED"/>
    <property type="match status" value="1"/>
</dbReference>
<dbReference type="Pfam" id="PF01844">
    <property type="entry name" value="HNH"/>
    <property type="match status" value="1"/>
</dbReference>
<comment type="caution">
    <text evidence="2">The sequence shown here is derived from an EMBL/GenBank/DDBJ whole genome shotgun (WGS) entry which is preliminary data.</text>
</comment>
<dbReference type="SMART" id="SM00507">
    <property type="entry name" value="HNHc"/>
    <property type="match status" value="1"/>
</dbReference>
<dbReference type="Pfam" id="PF08388">
    <property type="entry name" value="GIIM"/>
    <property type="match status" value="1"/>
</dbReference>
<dbReference type="GO" id="GO:0003964">
    <property type="term" value="F:RNA-directed DNA polymerase activity"/>
    <property type="evidence" value="ECO:0007669"/>
    <property type="project" value="UniProtKB-KW"/>
</dbReference>
<dbReference type="Gene3D" id="1.10.30.50">
    <property type="match status" value="1"/>
</dbReference>
<dbReference type="InterPro" id="IPR013597">
    <property type="entry name" value="Mat_intron_G2"/>
</dbReference>
<feature type="domain" description="Reverse transcriptase" evidence="1">
    <location>
        <begin position="1"/>
        <end position="231"/>
    </location>
</feature>
<evidence type="ECO:0000313" key="3">
    <source>
        <dbReference type="Proteomes" id="UP000050465"/>
    </source>
</evidence>
<dbReference type="GO" id="GO:0008270">
    <property type="term" value="F:zinc ion binding"/>
    <property type="evidence" value="ECO:0007669"/>
    <property type="project" value="InterPro"/>
</dbReference>
<organism evidence="2 3">
    <name type="scientific">Phormidesmis priestleyi Ana</name>
    <dbReference type="NCBI Taxonomy" id="1666911"/>
    <lineage>
        <taxon>Bacteria</taxon>
        <taxon>Bacillati</taxon>
        <taxon>Cyanobacteriota</taxon>
        <taxon>Cyanophyceae</taxon>
        <taxon>Leptolyngbyales</taxon>
        <taxon>Leptolyngbyaceae</taxon>
        <taxon>Phormidesmis</taxon>
    </lineage>
</organism>
<dbReference type="InterPro" id="IPR051083">
    <property type="entry name" value="GrpII_Intron_Splice-Mob/Def"/>
</dbReference>
<dbReference type="EC" id="2.7.7.49" evidence="2"/>
<dbReference type="Pfam" id="PF00078">
    <property type="entry name" value="RVT_1"/>
    <property type="match status" value="1"/>
</dbReference>
<dbReference type="PATRIC" id="fig|1666911.3.peg.2192"/>